<dbReference type="Pfam" id="PF13963">
    <property type="entry name" value="Transpos_assoc"/>
    <property type="match status" value="1"/>
</dbReference>
<protein>
    <submittedName>
        <fullName evidence="3">PREDICTED: transposon</fullName>
    </submittedName>
</protein>
<dbReference type="InParanoid" id="A0A5E4GLW5"/>
<dbReference type="PANTHER" id="PTHR10775">
    <property type="entry name" value="OS08G0208400 PROTEIN"/>
    <property type="match status" value="1"/>
</dbReference>
<sequence>MDKSWIDLTDRSSNQYLNGLESFLDFAFDNSLGDTRIYCPCKKCYNRYFVTREVARAHIIVDGFWSKYKNWTHGQRHQSLYVDKYMGNSSASVVDDDIIGMVHEAFEHPNLDSSMRNDGSTENEYGEGPNDETTNYFKLLQDAECPLYPGCKNFTKLSFIVRLLHTKVLCGWTDKSVTILLTLLKEAFPNEVQLPDSYNEARKIMDDLAFTYNTWDACPNNCMLFRNEDEKLESCAICHESRYKKVDGQPTNVVNGNRKIPAKQVRYFPLKPRLQRLFMSSKTASHMRWHAEERTDDGVLRHPADSPAWKEFDAKNPDFSSEVRNVRLGLSSDGFSPFRTMGIPHSTWPIILMPYNLPPWMSMKQPFYILSVLIDGPNAPGNKIDVYMQPMIDELKELWHEGVNTYDASKNQMFKLRAALLWTISDFPAYANLSGWSTKESIVTWVTDDFYLQVIGFEKIRVSFDGTREWGHAPLKLSGSDVKRQLQGVLTEYKKEDIRKRKRHEVEKNNNESYWKKRSVFFELPYWDHNLIRHNLDVMHIEKNCSENILWTVLGVAKKTKDNLQARRDLQEWGIRQPLHPQERGSNKAYLPPACFTMNRENKDVFLKVLKEVKVPDGYSSNISRRVQLKERTIFGLKSHDHHILMQQLLPIAARRALPKHVVEALIEFTNFFRQLCSKVNSPSDLEKIQDRIVHTLCRMEKIFPMSFFGVMEHLPVHLAEEALIAGAVQFRWMYPIERYLLTLKRYVRNRAHPEASIAKGYLMEECMNFCALYLNERIKQDRLTLMLNGSNGFTAAMTQLEDSSSKFNLAARFRFDPIRLEFKGRELVAKNGIVKARRAVGRKRLKVV</sequence>
<name>A0A5E4GLW5_PRUDU</name>
<evidence type="ECO:0000313" key="3">
    <source>
        <dbReference type="EMBL" id="VVA40571.1"/>
    </source>
</evidence>
<feature type="domain" description="DUF4218" evidence="1">
    <location>
        <begin position="676"/>
        <end position="777"/>
    </location>
</feature>
<dbReference type="InterPro" id="IPR029480">
    <property type="entry name" value="Transpos_assoc"/>
</dbReference>
<feature type="domain" description="Transposase-associated" evidence="2">
    <location>
        <begin position="3"/>
        <end position="73"/>
    </location>
</feature>
<dbReference type="InterPro" id="IPR025452">
    <property type="entry name" value="DUF4218"/>
</dbReference>
<dbReference type="Pfam" id="PF13960">
    <property type="entry name" value="DUF4218"/>
    <property type="match status" value="1"/>
</dbReference>
<evidence type="ECO:0000259" key="1">
    <source>
        <dbReference type="Pfam" id="PF13960"/>
    </source>
</evidence>
<organism evidence="3 4">
    <name type="scientific">Prunus dulcis</name>
    <name type="common">Almond</name>
    <name type="synonym">Amygdalus dulcis</name>
    <dbReference type="NCBI Taxonomy" id="3755"/>
    <lineage>
        <taxon>Eukaryota</taxon>
        <taxon>Viridiplantae</taxon>
        <taxon>Streptophyta</taxon>
        <taxon>Embryophyta</taxon>
        <taxon>Tracheophyta</taxon>
        <taxon>Spermatophyta</taxon>
        <taxon>Magnoliopsida</taxon>
        <taxon>eudicotyledons</taxon>
        <taxon>Gunneridae</taxon>
        <taxon>Pentapetalae</taxon>
        <taxon>rosids</taxon>
        <taxon>fabids</taxon>
        <taxon>Rosales</taxon>
        <taxon>Rosaceae</taxon>
        <taxon>Amygdaloideae</taxon>
        <taxon>Amygdaleae</taxon>
        <taxon>Prunus</taxon>
    </lineage>
</organism>
<dbReference type="InterPro" id="IPR004242">
    <property type="entry name" value="Transposase_21"/>
</dbReference>
<accession>A0A5E4GLW5</accession>
<dbReference type="Pfam" id="PF02992">
    <property type="entry name" value="Transposase_21"/>
    <property type="match status" value="1"/>
</dbReference>
<evidence type="ECO:0000313" key="4">
    <source>
        <dbReference type="Proteomes" id="UP000327085"/>
    </source>
</evidence>
<dbReference type="AlphaFoldDB" id="A0A5E4GLW5"/>
<dbReference type="OMA" id="ANCYEAT"/>
<dbReference type="EMBL" id="CABIKO010001017">
    <property type="protein sequence ID" value="VVA40571.1"/>
    <property type="molecule type" value="Genomic_DNA"/>
</dbReference>
<gene>
    <name evidence="3" type="ORF">ALMOND_2B004857</name>
</gene>
<dbReference type="Gramene" id="VVA40571">
    <property type="protein sequence ID" value="VVA40571"/>
    <property type="gene ID" value="Prudul26B004857"/>
</dbReference>
<evidence type="ECO:0000259" key="2">
    <source>
        <dbReference type="Pfam" id="PF13963"/>
    </source>
</evidence>
<dbReference type="Proteomes" id="UP000327085">
    <property type="component" value="Unassembled WGS sequence"/>
</dbReference>
<reference evidence="4" key="1">
    <citation type="journal article" date="2020" name="Plant J.">
        <title>Transposons played a major role in the diversification between the closely related almond and peach genomes: results from the almond genome sequence.</title>
        <authorList>
            <person name="Alioto T."/>
            <person name="Alexiou K.G."/>
            <person name="Bardil A."/>
            <person name="Barteri F."/>
            <person name="Castanera R."/>
            <person name="Cruz F."/>
            <person name="Dhingra A."/>
            <person name="Duval H."/>
            <person name="Fernandez I Marti A."/>
            <person name="Frias L."/>
            <person name="Galan B."/>
            <person name="Garcia J.L."/>
            <person name="Howad W."/>
            <person name="Gomez-Garrido J."/>
            <person name="Gut M."/>
            <person name="Julca I."/>
            <person name="Morata J."/>
            <person name="Puigdomenech P."/>
            <person name="Ribeca P."/>
            <person name="Rubio Cabetas M.J."/>
            <person name="Vlasova A."/>
            <person name="Wirthensohn M."/>
            <person name="Garcia-Mas J."/>
            <person name="Gabaldon T."/>
            <person name="Casacuberta J.M."/>
            <person name="Arus P."/>
        </authorList>
    </citation>
    <scope>NUCLEOTIDE SEQUENCE [LARGE SCALE GENOMIC DNA]</scope>
    <source>
        <strain evidence="4">cv. Texas</strain>
    </source>
</reference>
<dbReference type="PANTHER" id="PTHR10775:SF188">
    <property type="entry name" value="TRANSPOSASE-ASSOCIATED DOMAIN-CONTAINING PROTEIN"/>
    <property type="match status" value="1"/>
</dbReference>
<proteinExistence type="predicted"/>